<dbReference type="GO" id="GO:0006298">
    <property type="term" value="P:mismatch repair"/>
    <property type="evidence" value="ECO:0007669"/>
    <property type="project" value="InterPro"/>
</dbReference>
<dbReference type="InterPro" id="IPR037198">
    <property type="entry name" value="MutL_C_sf"/>
</dbReference>
<gene>
    <name evidence="2" type="ORF">LSINAPIS_LOCUS11032</name>
</gene>
<reference evidence="2 3" key="1">
    <citation type="submission" date="2017-07" db="EMBL/GenBank/DDBJ databases">
        <authorList>
            <person name="Talla V."/>
            <person name="Backstrom N."/>
        </authorList>
    </citation>
    <scope>NUCLEOTIDE SEQUENCE [LARGE SCALE GENOMIC DNA]</scope>
</reference>
<dbReference type="GO" id="GO:0032300">
    <property type="term" value="C:mismatch repair complex"/>
    <property type="evidence" value="ECO:0007669"/>
    <property type="project" value="InterPro"/>
</dbReference>
<dbReference type="Pfam" id="PF08676">
    <property type="entry name" value="MutL_C"/>
    <property type="match status" value="1"/>
</dbReference>
<dbReference type="AlphaFoldDB" id="A0A5E4QS38"/>
<dbReference type="Proteomes" id="UP000324832">
    <property type="component" value="Unassembled WGS sequence"/>
</dbReference>
<dbReference type="SMART" id="SM00853">
    <property type="entry name" value="MutL_C"/>
    <property type="match status" value="1"/>
</dbReference>
<dbReference type="PANTHER" id="PTHR10073">
    <property type="entry name" value="DNA MISMATCH REPAIR PROTEIN MLH, PMS, MUTL"/>
    <property type="match status" value="1"/>
</dbReference>
<accession>A0A5E4QS38</accession>
<dbReference type="InterPro" id="IPR042120">
    <property type="entry name" value="MutL_C_dimsub"/>
</dbReference>
<evidence type="ECO:0000313" key="3">
    <source>
        <dbReference type="Proteomes" id="UP000324832"/>
    </source>
</evidence>
<dbReference type="PANTHER" id="PTHR10073:SF47">
    <property type="entry name" value="DNA MISMATCH REPAIR PROTEIN MLH3"/>
    <property type="match status" value="1"/>
</dbReference>
<proteinExistence type="predicted"/>
<dbReference type="SUPFAM" id="SSF118116">
    <property type="entry name" value="DNA mismatch repair protein MutL"/>
    <property type="match status" value="1"/>
</dbReference>
<keyword evidence="3" id="KW-1185">Reference proteome</keyword>
<dbReference type="InterPro" id="IPR038973">
    <property type="entry name" value="MutL/Mlh/Pms-like"/>
</dbReference>
<name>A0A5E4QS38_9NEOP</name>
<dbReference type="Gene3D" id="3.30.1540.20">
    <property type="entry name" value="MutL, C-terminal domain, dimerisation subdomain"/>
    <property type="match status" value="1"/>
</dbReference>
<dbReference type="GO" id="GO:0005524">
    <property type="term" value="F:ATP binding"/>
    <property type="evidence" value="ECO:0007669"/>
    <property type="project" value="InterPro"/>
</dbReference>
<dbReference type="EMBL" id="FZQP02004667">
    <property type="protein sequence ID" value="VVD00386.1"/>
    <property type="molecule type" value="Genomic_DNA"/>
</dbReference>
<dbReference type="Gene3D" id="3.30.1370.100">
    <property type="entry name" value="MutL, C-terminal domain, regulatory subdomain"/>
    <property type="match status" value="1"/>
</dbReference>
<feature type="domain" description="MutL C-terminal dimerisation" evidence="1">
    <location>
        <begin position="1"/>
        <end position="150"/>
    </location>
</feature>
<evidence type="ECO:0000313" key="2">
    <source>
        <dbReference type="EMBL" id="VVD00386.1"/>
    </source>
</evidence>
<evidence type="ECO:0000259" key="1">
    <source>
        <dbReference type="SMART" id="SM00853"/>
    </source>
</evidence>
<dbReference type="GO" id="GO:0140664">
    <property type="term" value="F:ATP-dependent DNA damage sensor activity"/>
    <property type="evidence" value="ECO:0007669"/>
    <property type="project" value="InterPro"/>
</dbReference>
<dbReference type="InterPro" id="IPR014790">
    <property type="entry name" value="MutL_C"/>
</dbReference>
<dbReference type="GO" id="GO:0016887">
    <property type="term" value="F:ATP hydrolysis activity"/>
    <property type="evidence" value="ECO:0007669"/>
    <property type="project" value="InterPro"/>
</dbReference>
<organism evidence="2 3">
    <name type="scientific">Leptidea sinapis</name>
    <dbReference type="NCBI Taxonomy" id="189913"/>
    <lineage>
        <taxon>Eukaryota</taxon>
        <taxon>Metazoa</taxon>
        <taxon>Ecdysozoa</taxon>
        <taxon>Arthropoda</taxon>
        <taxon>Hexapoda</taxon>
        <taxon>Insecta</taxon>
        <taxon>Pterygota</taxon>
        <taxon>Neoptera</taxon>
        <taxon>Endopterygota</taxon>
        <taxon>Lepidoptera</taxon>
        <taxon>Glossata</taxon>
        <taxon>Ditrysia</taxon>
        <taxon>Papilionoidea</taxon>
        <taxon>Pieridae</taxon>
        <taxon>Dismorphiinae</taxon>
        <taxon>Leptidea</taxon>
    </lineage>
</organism>
<dbReference type="InterPro" id="IPR042121">
    <property type="entry name" value="MutL_C_regsub"/>
</dbReference>
<sequence>MCGKISNTTYSNFLVLFDQHAVDERVRLERNLVDYFDGISWKSVSIDVVSFQISQEDLIFLLNNYDKLTKFGLQWSVADNVISINGIPEAILGKNPRQADLILKAAKHLLVELIDCMKYAKGNIPLYPKSIMELVFSEACRYAVKFGDTLSKDNCVSLIKALATCKSPFQCAHGRPVNLEKVTRWKKCE</sequence>
<protein>
    <recommendedName>
        <fullName evidence="1">MutL C-terminal dimerisation domain-containing protein</fullName>
    </recommendedName>
</protein>